<evidence type="ECO:0000256" key="6">
    <source>
        <dbReference type="ARBA" id="ARBA00022837"/>
    </source>
</evidence>
<dbReference type="CDD" id="cd05117">
    <property type="entry name" value="STKc_CAMK"/>
    <property type="match status" value="1"/>
</dbReference>
<name>A0AAW1QJX3_9CHLO</name>
<dbReference type="FunFam" id="1.10.510.10:FF:000571">
    <property type="entry name" value="Maternal embryonic leucine zipper kinase"/>
    <property type="match status" value="1"/>
</dbReference>
<keyword evidence="1 9" id="KW-0723">Serine/threonine-protein kinase</keyword>
<dbReference type="AlphaFoldDB" id="A0AAW1QJX3"/>
<evidence type="ECO:0000256" key="7">
    <source>
        <dbReference type="ARBA" id="ARBA00022840"/>
    </source>
</evidence>
<keyword evidence="7 8" id="KW-0067">ATP-binding</keyword>
<keyword evidence="6" id="KW-0106">Calcium</keyword>
<dbReference type="InterPro" id="IPR017441">
    <property type="entry name" value="Protein_kinase_ATP_BS"/>
</dbReference>
<evidence type="ECO:0008006" key="14">
    <source>
        <dbReference type="Google" id="ProtNLM"/>
    </source>
</evidence>
<dbReference type="SMART" id="SM00220">
    <property type="entry name" value="S_TKc"/>
    <property type="match status" value="1"/>
</dbReference>
<evidence type="ECO:0000259" key="10">
    <source>
        <dbReference type="PROSITE" id="PS50011"/>
    </source>
</evidence>
<dbReference type="PROSITE" id="PS00108">
    <property type="entry name" value="PROTEIN_KINASE_ST"/>
    <property type="match status" value="1"/>
</dbReference>
<keyword evidence="5" id="KW-0418">Kinase</keyword>
<gene>
    <name evidence="12" type="ORF">WJX81_001253</name>
</gene>
<dbReference type="SUPFAM" id="SSF47473">
    <property type="entry name" value="EF-hand"/>
    <property type="match status" value="1"/>
</dbReference>
<dbReference type="FunFam" id="3.30.200.20:FF:000042">
    <property type="entry name" value="Aurora kinase A"/>
    <property type="match status" value="1"/>
</dbReference>
<dbReference type="InterPro" id="IPR008271">
    <property type="entry name" value="Ser/Thr_kinase_AS"/>
</dbReference>
<evidence type="ECO:0000256" key="4">
    <source>
        <dbReference type="ARBA" id="ARBA00022741"/>
    </source>
</evidence>
<dbReference type="PROSITE" id="PS00018">
    <property type="entry name" value="EF_HAND_1"/>
    <property type="match status" value="3"/>
</dbReference>
<dbReference type="PROSITE" id="PS50011">
    <property type="entry name" value="PROTEIN_KINASE_DOM"/>
    <property type="match status" value="1"/>
</dbReference>
<dbReference type="Gene3D" id="1.10.510.10">
    <property type="entry name" value="Transferase(Phosphotransferase) domain 1"/>
    <property type="match status" value="1"/>
</dbReference>
<dbReference type="GO" id="GO:0005524">
    <property type="term" value="F:ATP binding"/>
    <property type="evidence" value="ECO:0007669"/>
    <property type="project" value="UniProtKB-UniRule"/>
</dbReference>
<dbReference type="GO" id="GO:0004674">
    <property type="term" value="F:protein serine/threonine kinase activity"/>
    <property type="evidence" value="ECO:0007669"/>
    <property type="project" value="UniProtKB-KW"/>
</dbReference>
<dbReference type="Gene3D" id="3.30.200.20">
    <property type="entry name" value="Phosphorylase Kinase, domain 1"/>
    <property type="match status" value="1"/>
</dbReference>
<keyword evidence="13" id="KW-1185">Reference proteome</keyword>
<dbReference type="InterPro" id="IPR018247">
    <property type="entry name" value="EF_Hand_1_Ca_BS"/>
</dbReference>
<dbReference type="InterPro" id="IPR002048">
    <property type="entry name" value="EF_hand_dom"/>
</dbReference>
<dbReference type="InterPro" id="IPR011009">
    <property type="entry name" value="Kinase-like_dom_sf"/>
</dbReference>
<dbReference type="SUPFAM" id="SSF56112">
    <property type="entry name" value="Protein kinase-like (PK-like)"/>
    <property type="match status" value="1"/>
</dbReference>
<evidence type="ECO:0000313" key="13">
    <source>
        <dbReference type="Proteomes" id="UP001445335"/>
    </source>
</evidence>
<dbReference type="Gene3D" id="1.10.238.10">
    <property type="entry name" value="EF-hand"/>
    <property type="match status" value="2"/>
</dbReference>
<dbReference type="GO" id="GO:0005509">
    <property type="term" value="F:calcium ion binding"/>
    <property type="evidence" value="ECO:0007669"/>
    <property type="project" value="InterPro"/>
</dbReference>
<evidence type="ECO:0000259" key="11">
    <source>
        <dbReference type="PROSITE" id="PS50222"/>
    </source>
</evidence>
<protein>
    <recommendedName>
        <fullName evidence="14">Calcium-dependent protein kinase</fullName>
    </recommendedName>
</protein>
<dbReference type="Pfam" id="PF13499">
    <property type="entry name" value="EF-hand_7"/>
    <property type="match status" value="2"/>
</dbReference>
<feature type="domain" description="Protein kinase" evidence="10">
    <location>
        <begin position="20"/>
        <end position="277"/>
    </location>
</feature>
<dbReference type="InterPro" id="IPR011992">
    <property type="entry name" value="EF-hand-dom_pair"/>
</dbReference>
<evidence type="ECO:0000256" key="8">
    <source>
        <dbReference type="PROSITE-ProRule" id="PRU10141"/>
    </source>
</evidence>
<accession>A0AAW1QJX3</accession>
<feature type="domain" description="EF-hand" evidence="11">
    <location>
        <begin position="356"/>
        <end position="391"/>
    </location>
</feature>
<keyword evidence="2" id="KW-0808">Transferase</keyword>
<feature type="domain" description="EF-hand" evidence="11">
    <location>
        <begin position="392"/>
        <end position="425"/>
    </location>
</feature>
<feature type="binding site" evidence="8">
    <location>
        <position position="48"/>
    </location>
    <ligand>
        <name>ATP</name>
        <dbReference type="ChEBI" id="CHEBI:30616"/>
    </ligand>
</feature>
<keyword evidence="3" id="KW-0677">Repeat</keyword>
<sequence length="493" mass="54739">MAAWVLDKHSNKNSKITDEYRLGKVLGKGAFGTVYLAEDGAKQAFACKSISKAKLITEEDVKDVRREVEVLNLVSDHANVAALQATYEDAQHVHMVLELCRGGELFDRIISKGTFTEKTAAEYFRTMVEVVHHLHQLGVMHRDIKPENFLLTTPGDDAVLKLCDFGLSAYWRPGQKLSSVVGSSYYVSPEVLRRSYSVEADIWSLGVMLYILLSGLPPFWGDTEEDIFRMVLKGETDFKTAPWPSISVAAKDCVRKLLTMDPKLRPTAQQILEHPWLKEQGAAPDRPLDNIVLARMKKFAAMNKLKKAALLVIAKTLNTDEITGLQQLFRSIDVDDSGTITVDELRTAMRSLDAKLNETELIEAMHAADLDGDGTINYEEFIVATVNLAKLEKEKNFAAAFAHFDRDASGSLTTDEIRTALATLGVTDEEVHQMIETFDTNKDGEIDYPEFLAMMRANNKDLQDASTFFRERQSGGGIASTIGAEPARLGAKA</sequence>
<evidence type="ECO:0000256" key="9">
    <source>
        <dbReference type="RuleBase" id="RU000304"/>
    </source>
</evidence>
<comment type="caution">
    <text evidence="12">The sequence shown here is derived from an EMBL/GenBank/DDBJ whole genome shotgun (WGS) entry which is preliminary data.</text>
</comment>
<dbReference type="SMART" id="SM00054">
    <property type="entry name" value="EFh"/>
    <property type="match status" value="4"/>
</dbReference>
<evidence type="ECO:0000313" key="12">
    <source>
        <dbReference type="EMBL" id="KAK9821742.1"/>
    </source>
</evidence>
<dbReference type="FunFam" id="1.10.238.10:FF:000003">
    <property type="entry name" value="Calmodulin A"/>
    <property type="match status" value="1"/>
</dbReference>
<dbReference type="InterPro" id="IPR050205">
    <property type="entry name" value="CDPK_Ser/Thr_kinases"/>
</dbReference>
<evidence type="ECO:0000256" key="3">
    <source>
        <dbReference type="ARBA" id="ARBA00022737"/>
    </source>
</evidence>
<dbReference type="PROSITE" id="PS50222">
    <property type="entry name" value="EF_HAND_2"/>
    <property type="match status" value="4"/>
</dbReference>
<feature type="domain" description="EF-hand" evidence="11">
    <location>
        <begin position="320"/>
        <end position="355"/>
    </location>
</feature>
<evidence type="ECO:0000256" key="1">
    <source>
        <dbReference type="ARBA" id="ARBA00022527"/>
    </source>
</evidence>
<evidence type="ECO:0000256" key="5">
    <source>
        <dbReference type="ARBA" id="ARBA00022777"/>
    </source>
</evidence>
<evidence type="ECO:0000256" key="2">
    <source>
        <dbReference type="ARBA" id="ARBA00022679"/>
    </source>
</evidence>
<dbReference type="PROSITE" id="PS00107">
    <property type="entry name" value="PROTEIN_KINASE_ATP"/>
    <property type="match status" value="1"/>
</dbReference>
<organism evidence="12 13">
    <name type="scientific">Elliptochloris bilobata</name>
    <dbReference type="NCBI Taxonomy" id="381761"/>
    <lineage>
        <taxon>Eukaryota</taxon>
        <taxon>Viridiplantae</taxon>
        <taxon>Chlorophyta</taxon>
        <taxon>core chlorophytes</taxon>
        <taxon>Trebouxiophyceae</taxon>
        <taxon>Trebouxiophyceae incertae sedis</taxon>
        <taxon>Elliptochloris clade</taxon>
        <taxon>Elliptochloris</taxon>
    </lineage>
</organism>
<dbReference type="InterPro" id="IPR000719">
    <property type="entry name" value="Prot_kinase_dom"/>
</dbReference>
<dbReference type="PANTHER" id="PTHR24349">
    <property type="entry name" value="SERINE/THREONINE-PROTEIN KINASE"/>
    <property type="match status" value="1"/>
</dbReference>
<feature type="domain" description="EF-hand" evidence="11">
    <location>
        <begin position="426"/>
        <end position="461"/>
    </location>
</feature>
<dbReference type="Pfam" id="PF00069">
    <property type="entry name" value="Pkinase"/>
    <property type="match status" value="1"/>
</dbReference>
<dbReference type="EMBL" id="JALJOU010000097">
    <property type="protein sequence ID" value="KAK9821742.1"/>
    <property type="molecule type" value="Genomic_DNA"/>
</dbReference>
<proteinExistence type="inferred from homology"/>
<keyword evidence="4 8" id="KW-0547">Nucleotide-binding</keyword>
<comment type="similarity">
    <text evidence="9">Belongs to the protein kinase superfamily.</text>
</comment>
<dbReference type="Proteomes" id="UP001445335">
    <property type="component" value="Unassembled WGS sequence"/>
</dbReference>
<reference evidence="12 13" key="1">
    <citation type="journal article" date="2024" name="Nat. Commun.">
        <title>Phylogenomics reveals the evolutionary origins of lichenization in chlorophyte algae.</title>
        <authorList>
            <person name="Puginier C."/>
            <person name="Libourel C."/>
            <person name="Otte J."/>
            <person name="Skaloud P."/>
            <person name="Haon M."/>
            <person name="Grisel S."/>
            <person name="Petersen M."/>
            <person name="Berrin J.G."/>
            <person name="Delaux P.M."/>
            <person name="Dal Grande F."/>
            <person name="Keller J."/>
        </authorList>
    </citation>
    <scope>NUCLEOTIDE SEQUENCE [LARGE SCALE GENOMIC DNA]</scope>
    <source>
        <strain evidence="12 13">SAG 245.80</strain>
    </source>
</reference>